<dbReference type="Proteomes" id="UP000299102">
    <property type="component" value="Unassembled WGS sequence"/>
</dbReference>
<evidence type="ECO:0000256" key="1">
    <source>
        <dbReference type="SAM" id="MobiDB-lite"/>
    </source>
</evidence>
<reference evidence="2 3" key="1">
    <citation type="journal article" date="2019" name="Commun. Biol.">
        <title>The bagworm genome reveals a unique fibroin gene that provides high tensile strength.</title>
        <authorList>
            <person name="Kono N."/>
            <person name="Nakamura H."/>
            <person name="Ohtoshi R."/>
            <person name="Tomita M."/>
            <person name="Numata K."/>
            <person name="Arakawa K."/>
        </authorList>
    </citation>
    <scope>NUCLEOTIDE SEQUENCE [LARGE SCALE GENOMIC DNA]</scope>
</reference>
<dbReference type="AlphaFoldDB" id="A0A4C1U4T0"/>
<evidence type="ECO:0000313" key="3">
    <source>
        <dbReference type="Proteomes" id="UP000299102"/>
    </source>
</evidence>
<dbReference type="EMBL" id="BGZK01000128">
    <property type="protein sequence ID" value="GBP21393.1"/>
    <property type="molecule type" value="Genomic_DNA"/>
</dbReference>
<accession>A0A4C1U4T0</accession>
<sequence length="89" mass="9980">MSVALKPKSTEFIPNQIDQRTFHSHDNESPALCLDEHAMASVPRIITVSVITCRRRLSSTRTASISKAKSQATKRQNVPQQCGDRNMTR</sequence>
<evidence type="ECO:0000313" key="2">
    <source>
        <dbReference type="EMBL" id="GBP21393.1"/>
    </source>
</evidence>
<keyword evidence="3" id="KW-1185">Reference proteome</keyword>
<comment type="caution">
    <text evidence="2">The sequence shown here is derived from an EMBL/GenBank/DDBJ whole genome shotgun (WGS) entry which is preliminary data.</text>
</comment>
<protein>
    <submittedName>
        <fullName evidence="2">Uncharacterized protein</fullName>
    </submittedName>
</protein>
<feature type="compositionally biased region" description="Polar residues" evidence="1">
    <location>
        <begin position="61"/>
        <end position="80"/>
    </location>
</feature>
<feature type="region of interest" description="Disordered" evidence="1">
    <location>
        <begin position="61"/>
        <end position="89"/>
    </location>
</feature>
<proteinExistence type="predicted"/>
<name>A0A4C1U4T0_EUMVA</name>
<organism evidence="2 3">
    <name type="scientific">Eumeta variegata</name>
    <name type="common">Bagworm moth</name>
    <name type="synonym">Eumeta japonica</name>
    <dbReference type="NCBI Taxonomy" id="151549"/>
    <lineage>
        <taxon>Eukaryota</taxon>
        <taxon>Metazoa</taxon>
        <taxon>Ecdysozoa</taxon>
        <taxon>Arthropoda</taxon>
        <taxon>Hexapoda</taxon>
        <taxon>Insecta</taxon>
        <taxon>Pterygota</taxon>
        <taxon>Neoptera</taxon>
        <taxon>Endopterygota</taxon>
        <taxon>Lepidoptera</taxon>
        <taxon>Glossata</taxon>
        <taxon>Ditrysia</taxon>
        <taxon>Tineoidea</taxon>
        <taxon>Psychidae</taxon>
        <taxon>Oiketicinae</taxon>
        <taxon>Eumeta</taxon>
    </lineage>
</organism>
<gene>
    <name evidence="2" type="ORF">EVAR_11994_1</name>
</gene>